<dbReference type="GO" id="GO:0005737">
    <property type="term" value="C:cytoplasm"/>
    <property type="evidence" value="ECO:0007669"/>
    <property type="project" value="UniProtKB-SubCell"/>
</dbReference>
<evidence type="ECO:0000256" key="3">
    <source>
        <dbReference type="ARBA" id="ARBA00006008"/>
    </source>
</evidence>
<organism evidence="14">
    <name type="scientific">Entamoeba invadens</name>
    <dbReference type="NCBI Taxonomy" id="33085"/>
    <lineage>
        <taxon>Eukaryota</taxon>
        <taxon>Amoebozoa</taxon>
        <taxon>Evosea</taxon>
        <taxon>Archamoebae</taxon>
        <taxon>Mastigamoebida</taxon>
        <taxon>Entamoebidae</taxon>
        <taxon>Entamoeba</taxon>
    </lineage>
</organism>
<dbReference type="SMART" id="SM00232">
    <property type="entry name" value="JAB_MPN"/>
    <property type="match status" value="1"/>
</dbReference>
<sequence>MSENAAYKDWEAVNGVKVYPEDELLSFNEEEHNKFLGEKPWKKDPYYFKRCLISAVALLKIVMHAKQGEPLEIMGILKGQTKGDAFIITDVISLPVEGTETRVNASESCDSYLLEYRDFTEQIGFKEPLCGWYHSHPSYKCWLSAIDVKTEQLHQTFQDPWVAIVIDPVTASTNDKIEIGSFRAFPTGFKPTQTAEAKKVLPRDKLKDFGSCYDQYYTMKTEIFKTKLDDNVLRLLWHEYWINSLSATAIISSRDMVDEKVIDLFEKFQEERQGKSVGDACGAILDDAKEIQLINERGVKSLELKNILFNQKMK</sequence>
<evidence type="ECO:0000256" key="11">
    <source>
        <dbReference type="ARBA" id="ARBA00023049"/>
    </source>
</evidence>
<evidence type="ECO:0000256" key="7">
    <source>
        <dbReference type="ARBA" id="ARBA00022723"/>
    </source>
</evidence>
<keyword evidence="9" id="KW-0378">Hydrolase</keyword>
<comment type="subcellular location">
    <subcellularLocation>
        <location evidence="2">Cytoplasm</location>
    </subcellularLocation>
    <subcellularLocation>
        <location evidence="1">Nucleus</location>
    </subcellularLocation>
</comment>
<evidence type="ECO:0000256" key="9">
    <source>
        <dbReference type="ARBA" id="ARBA00022801"/>
    </source>
</evidence>
<keyword evidence="7" id="KW-0479">Metal-binding</keyword>
<keyword evidence="12" id="KW-0539">Nucleus</keyword>
<dbReference type="AlphaFoldDB" id="S0B4A2"/>
<evidence type="ECO:0000256" key="5">
    <source>
        <dbReference type="ARBA" id="ARBA00022490"/>
    </source>
</evidence>
<evidence type="ECO:0000256" key="2">
    <source>
        <dbReference type="ARBA" id="ARBA00004496"/>
    </source>
</evidence>
<dbReference type="InterPro" id="IPR000555">
    <property type="entry name" value="JAMM/MPN+_dom"/>
</dbReference>
<dbReference type="GO" id="GO:0006508">
    <property type="term" value="P:proteolysis"/>
    <property type="evidence" value="ECO:0007669"/>
    <property type="project" value="UniProtKB-KW"/>
</dbReference>
<reference evidence="14" key="1">
    <citation type="submission" date="2012-06" db="EMBL/GenBank/DDBJ databases">
        <title>Short 5' UTR of Entamoeba genes.</title>
        <authorList>
            <person name="Hiranuka K."/>
            <person name="Kumagai M."/>
            <person name="Wakaguri H."/>
            <person name="Suzuki Y."/>
            <person name="Sugano S."/>
            <person name="Watanabe J."/>
            <person name="Makioka A."/>
        </authorList>
    </citation>
    <scope>NUCLEOTIDE SEQUENCE</scope>
    <source>
        <strain evidence="14">IP1</strain>
    </source>
</reference>
<evidence type="ECO:0000256" key="8">
    <source>
        <dbReference type="ARBA" id="ARBA00022790"/>
    </source>
</evidence>
<protein>
    <recommendedName>
        <fullName evidence="4">COP9 signalosome complex subunit 5</fullName>
    </recommendedName>
</protein>
<dbReference type="GO" id="GO:0008237">
    <property type="term" value="F:metallopeptidase activity"/>
    <property type="evidence" value="ECO:0007669"/>
    <property type="project" value="UniProtKB-KW"/>
</dbReference>
<dbReference type="PROSITE" id="PS50249">
    <property type="entry name" value="MPN"/>
    <property type="match status" value="1"/>
</dbReference>
<keyword evidence="5" id="KW-0963">Cytoplasm</keyword>
<dbReference type="GO" id="GO:0008180">
    <property type="term" value="C:COP9 signalosome"/>
    <property type="evidence" value="ECO:0007669"/>
    <property type="project" value="UniProtKB-KW"/>
</dbReference>
<dbReference type="VEuPathDB" id="AmoebaDB:EIN_281270"/>
<dbReference type="SUPFAM" id="SSF102712">
    <property type="entry name" value="JAB1/MPN domain"/>
    <property type="match status" value="1"/>
</dbReference>
<evidence type="ECO:0000313" key="14">
    <source>
        <dbReference type="EMBL" id="BAN41341.1"/>
    </source>
</evidence>
<evidence type="ECO:0000256" key="1">
    <source>
        <dbReference type="ARBA" id="ARBA00004123"/>
    </source>
</evidence>
<dbReference type="InterPro" id="IPR050242">
    <property type="entry name" value="JAMM_MPN+_peptidase_M67A"/>
</dbReference>
<evidence type="ECO:0000259" key="13">
    <source>
        <dbReference type="PROSITE" id="PS50249"/>
    </source>
</evidence>
<feature type="domain" description="MPN" evidence="13">
    <location>
        <begin position="51"/>
        <end position="188"/>
    </location>
</feature>
<dbReference type="InterPro" id="IPR037518">
    <property type="entry name" value="MPN"/>
</dbReference>
<dbReference type="CDD" id="cd08069">
    <property type="entry name" value="MPN_RPN11_CSN5"/>
    <property type="match status" value="1"/>
</dbReference>
<keyword evidence="10" id="KW-0862">Zinc</keyword>
<keyword evidence="11" id="KW-0482">Metalloprotease</keyword>
<dbReference type="EMBL" id="AK422896">
    <property type="protein sequence ID" value="BAN41341.1"/>
    <property type="molecule type" value="mRNA"/>
</dbReference>
<keyword evidence="6" id="KW-0645">Protease</keyword>
<dbReference type="GO" id="GO:0046872">
    <property type="term" value="F:metal ion binding"/>
    <property type="evidence" value="ECO:0007669"/>
    <property type="project" value="UniProtKB-KW"/>
</dbReference>
<evidence type="ECO:0000256" key="6">
    <source>
        <dbReference type="ARBA" id="ARBA00022670"/>
    </source>
</evidence>
<keyword evidence="8" id="KW-0736">Signalosome</keyword>
<name>S0B4A2_ENTIV</name>
<proteinExistence type="evidence at transcript level"/>
<dbReference type="Pfam" id="PF01398">
    <property type="entry name" value="JAB"/>
    <property type="match status" value="1"/>
</dbReference>
<accession>S0B4A2</accession>
<dbReference type="PANTHER" id="PTHR10410">
    <property type="entry name" value="EUKARYOTIC TRANSLATION INITIATION FACTOR 3 -RELATED"/>
    <property type="match status" value="1"/>
</dbReference>
<evidence type="ECO:0000256" key="12">
    <source>
        <dbReference type="ARBA" id="ARBA00023242"/>
    </source>
</evidence>
<dbReference type="Gene3D" id="3.40.140.10">
    <property type="entry name" value="Cytidine Deaminase, domain 2"/>
    <property type="match status" value="1"/>
</dbReference>
<comment type="similarity">
    <text evidence="3">Belongs to the peptidase M67A family. CSN5 subfamily.</text>
</comment>
<dbReference type="FunFam" id="3.40.140.10:FF:000203">
    <property type="entry name" value="COP9 signalosome complex subunit 5"/>
    <property type="match status" value="1"/>
</dbReference>
<evidence type="ECO:0000256" key="10">
    <source>
        <dbReference type="ARBA" id="ARBA00022833"/>
    </source>
</evidence>
<evidence type="ECO:0000256" key="4">
    <source>
        <dbReference type="ARBA" id="ARBA00014880"/>
    </source>
</evidence>